<reference evidence="1" key="1">
    <citation type="journal article" date="2014" name="Int. J. Syst. Evol. Microbiol.">
        <title>Complete genome sequence of Corynebacterium casei LMG S-19264T (=DSM 44701T), isolated from a smear-ripened cheese.</title>
        <authorList>
            <consortium name="US DOE Joint Genome Institute (JGI-PGF)"/>
            <person name="Walter F."/>
            <person name="Albersmeier A."/>
            <person name="Kalinowski J."/>
            <person name="Ruckert C."/>
        </authorList>
    </citation>
    <scope>NUCLEOTIDE SEQUENCE</scope>
    <source>
        <strain evidence="1">CGMCC 1.15725</strain>
    </source>
</reference>
<gene>
    <name evidence="1" type="ORF">GCM10011611_20650</name>
</gene>
<accession>A0A8J2YSA6</accession>
<evidence type="ECO:0000313" key="1">
    <source>
        <dbReference type="EMBL" id="GGF14757.1"/>
    </source>
</evidence>
<evidence type="ECO:0000313" key="2">
    <source>
        <dbReference type="Proteomes" id="UP000646365"/>
    </source>
</evidence>
<dbReference type="EMBL" id="BMJQ01000004">
    <property type="protein sequence ID" value="GGF14757.1"/>
    <property type="molecule type" value="Genomic_DNA"/>
</dbReference>
<sequence>MNEANWAKNEGMSVSWSAAILRFSSLRRCEIDKTTSRTPAHPCHHVAGAGDRDGWRGRIGREKGAWELAQPT</sequence>
<organism evidence="1 2">
    <name type="scientific">Aliidongia dinghuensis</name>
    <dbReference type="NCBI Taxonomy" id="1867774"/>
    <lineage>
        <taxon>Bacteria</taxon>
        <taxon>Pseudomonadati</taxon>
        <taxon>Pseudomonadota</taxon>
        <taxon>Alphaproteobacteria</taxon>
        <taxon>Rhodospirillales</taxon>
        <taxon>Dongiaceae</taxon>
        <taxon>Aliidongia</taxon>
    </lineage>
</organism>
<protein>
    <submittedName>
        <fullName evidence="1">Uncharacterized protein</fullName>
    </submittedName>
</protein>
<keyword evidence="2" id="KW-1185">Reference proteome</keyword>
<comment type="caution">
    <text evidence="1">The sequence shown here is derived from an EMBL/GenBank/DDBJ whole genome shotgun (WGS) entry which is preliminary data.</text>
</comment>
<proteinExistence type="predicted"/>
<dbReference type="AlphaFoldDB" id="A0A8J2YSA6"/>
<dbReference type="Proteomes" id="UP000646365">
    <property type="component" value="Unassembled WGS sequence"/>
</dbReference>
<name>A0A8J2YSA6_9PROT</name>
<reference evidence="1" key="2">
    <citation type="submission" date="2020-09" db="EMBL/GenBank/DDBJ databases">
        <authorList>
            <person name="Sun Q."/>
            <person name="Zhou Y."/>
        </authorList>
    </citation>
    <scope>NUCLEOTIDE SEQUENCE</scope>
    <source>
        <strain evidence="1">CGMCC 1.15725</strain>
    </source>
</reference>